<dbReference type="EMBL" id="CALOZG010000005">
    <property type="protein sequence ID" value="CAH4028556.1"/>
    <property type="molecule type" value="Genomic_DNA"/>
</dbReference>
<organism evidence="3 4">
    <name type="scientific">Pieris brassicae</name>
    <name type="common">White butterfly</name>
    <name type="synonym">Large white butterfly</name>
    <dbReference type="NCBI Taxonomy" id="7116"/>
    <lineage>
        <taxon>Eukaryota</taxon>
        <taxon>Metazoa</taxon>
        <taxon>Ecdysozoa</taxon>
        <taxon>Arthropoda</taxon>
        <taxon>Hexapoda</taxon>
        <taxon>Insecta</taxon>
        <taxon>Pterygota</taxon>
        <taxon>Neoptera</taxon>
        <taxon>Endopterygota</taxon>
        <taxon>Lepidoptera</taxon>
        <taxon>Glossata</taxon>
        <taxon>Ditrysia</taxon>
        <taxon>Papilionoidea</taxon>
        <taxon>Pieridae</taxon>
        <taxon>Pierinae</taxon>
        <taxon>Pieris</taxon>
    </lineage>
</organism>
<dbReference type="GO" id="GO:0030968">
    <property type="term" value="P:endoplasmic reticulum unfolded protein response"/>
    <property type="evidence" value="ECO:0007669"/>
    <property type="project" value="TreeGrafter"/>
</dbReference>
<reference evidence="3" key="1">
    <citation type="submission" date="2022-05" db="EMBL/GenBank/DDBJ databases">
        <authorList>
            <person name="Okamura Y."/>
        </authorList>
    </citation>
    <scope>NUCLEOTIDE SEQUENCE</scope>
</reference>
<keyword evidence="2" id="KW-0812">Transmembrane</keyword>
<dbReference type="GO" id="GO:0005783">
    <property type="term" value="C:endoplasmic reticulum"/>
    <property type="evidence" value="ECO:0007669"/>
    <property type="project" value="TreeGrafter"/>
</dbReference>
<feature type="transmembrane region" description="Helical" evidence="2">
    <location>
        <begin position="12"/>
        <end position="30"/>
    </location>
</feature>
<keyword evidence="2" id="KW-0472">Membrane</keyword>
<dbReference type="PANTHER" id="PTHR44321:SF1">
    <property type="entry name" value="TRANSDUCIN BETA-LIKE PROTEIN 2"/>
    <property type="match status" value="1"/>
</dbReference>
<evidence type="ECO:0000256" key="1">
    <source>
        <dbReference type="SAM" id="MobiDB-lite"/>
    </source>
</evidence>
<dbReference type="PANTHER" id="PTHR44321">
    <property type="entry name" value="TRANSDUCIN BETA-LIKE PROTEIN 2"/>
    <property type="match status" value="1"/>
</dbReference>
<keyword evidence="4" id="KW-1185">Reference proteome</keyword>
<evidence type="ECO:0000313" key="4">
    <source>
        <dbReference type="Proteomes" id="UP001152562"/>
    </source>
</evidence>
<evidence type="ECO:0000256" key="2">
    <source>
        <dbReference type="SAM" id="Phobius"/>
    </source>
</evidence>
<feature type="compositionally biased region" description="Polar residues" evidence="1">
    <location>
        <begin position="56"/>
        <end position="67"/>
    </location>
</feature>
<comment type="caution">
    <text evidence="3">The sequence shown here is derived from an EMBL/GenBank/DDBJ whole genome shotgun (WGS) entry which is preliminary data.</text>
</comment>
<dbReference type="AlphaFoldDB" id="A0A9P0T9V0"/>
<evidence type="ECO:0000313" key="3">
    <source>
        <dbReference type="EMBL" id="CAH4028556.1"/>
    </source>
</evidence>
<gene>
    <name evidence="3" type="ORF">PIBRA_LOCUS5384</name>
</gene>
<dbReference type="Proteomes" id="UP001152562">
    <property type="component" value="Unassembled WGS sequence"/>
</dbReference>
<keyword evidence="2" id="KW-1133">Transmembrane helix</keyword>
<proteinExistence type="predicted"/>
<accession>A0A9P0T9V0</accession>
<protein>
    <submittedName>
        <fullName evidence="3">Uncharacterized protein</fullName>
    </submittedName>
</protein>
<feature type="region of interest" description="Disordered" evidence="1">
    <location>
        <begin position="53"/>
        <end position="78"/>
    </location>
</feature>
<name>A0A9P0T9V0_PIEBR</name>
<sequence>MGEIDSGLNMNIVLVILATVLSCIIIQFIYKNIFGNKKSKTEEETSMDMVEPIAPTSENTVTESRPTGKSKKRGTWKQKTEFSHPWLLKNLKGHPGNVLMVDFSANGKFMAATCDVQKALPRSLPMLSWPYLMRSSSTEDDLVTVNRYESSAIFDS</sequence>
<dbReference type="InterPro" id="IPR042410">
    <property type="entry name" value="WBSCR13"/>
</dbReference>